<evidence type="ECO:0000259" key="2">
    <source>
        <dbReference type="Pfam" id="PF02272"/>
    </source>
</evidence>
<gene>
    <name evidence="3" type="ORF">A6M21_05185</name>
</gene>
<dbReference type="SUPFAM" id="SSF64182">
    <property type="entry name" value="DHH phosphoesterases"/>
    <property type="match status" value="1"/>
</dbReference>
<dbReference type="InterPro" id="IPR038763">
    <property type="entry name" value="DHH_sf"/>
</dbReference>
<dbReference type="Gene3D" id="3.90.1640.10">
    <property type="entry name" value="inorganic pyrophosphatase (n-terminal core)"/>
    <property type="match status" value="1"/>
</dbReference>
<keyword evidence="4" id="KW-1185">Reference proteome</keyword>
<dbReference type="OrthoDB" id="9803668at2"/>
<proteinExistence type="predicted"/>
<organism evidence="3 4">
    <name type="scientific">Desulfotomaculum copahuensis</name>
    <dbReference type="NCBI Taxonomy" id="1838280"/>
    <lineage>
        <taxon>Bacteria</taxon>
        <taxon>Bacillati</taxon>
        <taxon>Bacillota</taxon>
        <taxon>Clostridia</taxon>
        <taxon>Eubacteriales</taxon>
        <taxon>Desulfotomaculaceae</taxon>
        <taxon>Desulfotomaculum</taxon>
    </lineage>
</organism>
<evidence type="ECO:0000313" key="4">
    <source>
        <dbReference type="Proteomes" id="UP000078532"/>
    </source>
</evidence>
<dbReference type="Proteomes" id="UP000078532">
    <property type="component" value="Unassembled WGS sequence"/>
</dbReference>
<reference evidence="3 4" key="1">
    <citation type="submission" date="2016-04" db="EMBL/GenBank/DDBJ databases">
        <authorList>
            <person name="Evans L.H."/>
            <person name="Alamgir A."/>
            <person name="Owens N."/>
            <person name="Weber N.D."/>
            <person name="Virtaneva K."/>
            <person name="Barbian K."/>
            <person name="Babar A."/>
            <person name="Rosenke K."/>
        </authorList>
    </citation>
    <scope>NUCLEOTIDE SEQUENCE [LARGE SCALE GENOMIC DNA]</scope>
    <source>
        <strain evidence="3 4">LMa1</strain>
    </source>
</reference>
<name>A0A1B7LHV8_9FIRM</name>
<dbReference type="EMBL" id="LYVF01000047">
    <property type="protein sequence ID" value="OAT85869.1"/>
    <property type="molecule type" value="Genomic_DNA"/>
</dbReference>
<dbReference type="AlphaFoldDB" id="A0A1B7LHV8"/>
<evidence type="ECO:0000259" key="1">
    <source>
        <dbReference type="Pfam" id="PF01368"/>
    </source>
</evidence>
<dbReference type="GO" id="GO:0003676">
    <property type="term" value="F:nucleic acid binding"/>
    <property type="evidence" value="ECO:0007669"/>
    <property type="project" value="InterPro"/>
</dbReference>
<protein>
    <submittedName>
        <fullName evidence="3">Phosphoesterase</fullName>
    </submittedName>
</protein>
<dbReference type="PANTHER" id="PTHR47618">
    <property type="entry name" value="BIFUNCTIONAL OLIGORIBONUCLEASE AND PAP PHOSPHATASE NRNA"/>
    <property type="match status" value="1"/>
</dbReference>
<dbReference type="Gene3D" id="3.10.310.30">
    <property type="match status" value="1"/>
</dbReference>
<dbReference type="InterPro" id="IPR003156">
    <property type="entry name" value="DHHA1_dom"/>
</dbReference>
<sequence length="327" mass="35246">MNDLSAVARALEECRHVILCGHVMPDGDCLGSAAALGLALEARQKRVTLASPDPLPDIYDFLPGAERFRIGEAGLDGDYDLFMALDCSVPARLGALRLLLDRPLTVVSVDHHAGGDANFARYFYVDPRAAATGEIIFDLLQLMQIPVTPDIAACLYTAIVTDTGSFRYQNTTPATHRRAAALIEQGADAPLLNTLLFSRKSLLHLRLLQAALANLNLSAGGRVAWMHVTAEMMTSLGAREEHSDGLIDYIRSIRGVEVAVIFRETSPGQFKIGFRSKERVDVNKLAALFGGGGHVRASGAVVAGELDRLTTQVIAAVEKAVQEAWTE</sequence>
<feature type="domain" description="DHHA1" evidence="2">
    <location>
        <begin position="236"/>
        <end position="317"/>
    </location>
</feature>
<dbReference type="STRING" id="1838280.A6M21_05185"/>
<dbReference type="PANTHER" id="PTHR47618:SF1">
    <property type="entry name" value="BIFUNCTIONAL OLIGORIBONUCLEASE AND PAP PHOSPHATASE NRNA"/>
    <property type="match status" value="1"/>
</dbReference>
<feature type="domain" description="DDH" evidence="1">
    <location>
        <begin position="17"/>
        <end position="159"/>
    </location>
</feature>
<evidence type="ECO:0000313" key="3">
    <source>
        <dbReference type="EMBL" id="OAT85869.1"/>
    </source>
</evidence>
<comment type="caution">
    <text evidence="3">The sequence shown here is derived from an EMBL/GenBank/DDBJ whole genome shotgun (WGS) entry which is preliminary data.</text>
</comment>
<dbReference type="Pfam" id="PF01368">
    <property type="entry name" value="DHH"/>
    <property type="match status" value="1"/>
</dbReference>
<dbReference type="RefSeq" id="WP_066666609.1">
    <property type="nucleotide sequence ID" value="NZ_LYVF01000047.1"/>
</dbReference>
<dbReference type="InterPro" id="IPR051319">
    <property type="entry name" value="Oligoribo/pAp-PDE_c-di-AMP_PDE"/>
</dbReference>
<dbReference type="Pfam" id="PF02272">
    <property type="entry name" value="DHHA1"/>
    <property type="match status" value="1"/>
</dbReference>
<dbReference type="InterPro" id="IPR001667">
    <property type="entry name" value="DDH_dom"/>
</dbReference>
<accession>A0A1B7LHV8</accession>